<organism evidence="1 2">
    <name type="scientific">Pristionchus fissidentatus</name>
    <dbReference type="NCBI Taxonomy" id="1538716"/>
    <lineage>
        <taxon>Eukaryota</taxon>
        <taxon>Metazoa</taxon>
        <taxon>Ecdysozoa</taxon>
        <taxon>Nematoda</taxon>
        <taxon>Chromadorea</taxon>
        <taxon>Rhabditida</taxon>
        <taxon>Rhabditina</taxon>
        <taxon>Diplogasteromorpha</taxon>
        <taxon>Diplogasteroidea</taxon>
        <taxon>Neodiplogasteridae</taxon>
        <taxon>Pristionchus</taxon>
    </lineage>
</organism>
<sequence length="184" mass="19101">HNAHIFIQQKTTCTITVTHLGDDLESERCEQLRLVVLGLDEVSKGGGLRLTLEKRLGNALSGLLGGVLDTVVGLHSVEEVNTASRGLDVLKTDVDALGDNAGSTTLVDDDSDSVLGHVEHTSGTAVVNLVGHTLLEGTVALDVNDISTAVDAVVGGEMLNTVLAEVTGEHVARSAPDTLGVDHI</sequence>
<gene>
    <name evidence="1" type="ORF">PFISCL1PPCAC_10873</name>
</gene>
<dbReference type="AlphaFoldDB" id="A0AAV5VIY7"/>
<reference evidence="1" key="1">
    <citation type="submission" date="2023-10" db="EMBL/GenBank/DDBJ databases">
        <title>Genome assembly of Pristionchus species.</title>
        <authorList>
            <person name="Yoshida K."/>
            <person name="Sommer R.J."/>
        </authorList>
    </citation>
    <scope>NUCLEOTIDE SEQUENCE</scope>
    <source>
        <strain evidence="1">RS5133</strain>
    </source>
</reference>
<feature type="non-terminal residue" evidence="1">
    <location>
        <position position="1"/>
    </location>
</feature>
<proteinExistence type="predicted"/>
<accession>A0AAV5VIY7</accession>
<evidence type="ECO:0000313" key="1">
    <source>
        <dbReference type="EMBL" id="GMT19576.1"/>
    </source>
</evidence>
<keyword evidence="2" id="KW-1185">Reference proteome</keyword>
<name>A0AAV5VIY7_9BILA</name>
<protein>
    <submittedName>
        <fullName evidence="1">Uncharacterized protein</fullName>
    </submittedName>
</protein>
<comment type="caution">
    <text evidence="1">The sequence shown here is derived from an EMBL/GenBank/DDBJ whole genome shotgun (WGS) entry which is preliminary data.</text>
</comment>
<dbReference type="EMBL" id="BTSY01000003">
    <property type="protein sequence ID" value="GMT19576.1"/>
    <property type="molecule type" value="Genomic_DNA"/>
</dbReference>
<evidence type="ECO:0000313" key="2">
    <source>
        <dbReference type="Proteomes" id="UP001432322"/>
    </source>
</evidence>
<dbReference type="Proteomes" id="UP001432322">
    <property type="component" value="Unassembled WGS sequence"/>
</dbReference>